<feature type="region of interest" description="Disordered" evidence="32">
    <location>
        <begin position="222"/>
        <end position="255"/>
    </location>
</feature>
<evidence type="ECO:0000256" key="8">
    <source>
        <dbReference type="ARBA" id="ARBA00022588"/>
    </source>
</evidence>
<dbReference type="Gene3D" id="3.30.1740.10">
    <property type="entry name" value="Zinc finger, PARP-type"/>
    <property type="match status" value="2"/>
</dbReference>
<evidence type="ECO:0000256" key="4">
    <source>
        <dbReference type="ARBA" id="ARBA00022454"/>
    </source>
</evidence>
<keyword evidence="22" id="KW-0539">Nucleus</keyword>
<evidence type="ECO:0000259" key="37">
    <source>
        <dbReference type="PROSITE" id="PS51060"/>
    </source>
</evidence>
<evidence type="ECO:0000256" key="1">
    <source>
        <dbReference type="ARBA" id="ARBA00004286"/>
    </source>
</evidence>
<evidence type="ECO:0000256" key="22">
    <source>
        <dbReference type="ARBA" id="ARBA00023242"/>
    </source>
</evidence>
<dbReference type="InterPro" id="IPR049296">
    <property type="entry name" value="PARP1-like_PADR1_N"/>
</dbReference>
<dbReference type="CDD" id="cd08001">
    <property type="entry name" value="WGR_PARP1_like"/>
    <property type="match status" value="1"/>
</dbReference>
<reference evidence="39" key="1">
    <citation type="submission" date="2020-11" db="EMBL/GenBank/DDBJ databases">
        <authorList>
            <person name="Tran Van P."/>
        </authorList>
    </citation>
    <scope>NUCLEOTIDE SEQUENCE</scope>
</reference>
<dbReference type="PROSITE" id="PS51977">
    <property type="entry name" value="WGR"/>
    <property type="match status" value="1"/>
</dbReference>
<dbReference type="GO" id="GO:1990404">
    <property type="term" value="F:NAD+-protein mono-ADP-ribosyltransferase activity"/>
    <property type="evidence" value="ECO:0007669"/>
    <property type="project" value="TreeGrafter"/>
</dbReference>
<dbReference type="Pfam" id="PF00645">
    <property type="entry name" value="zf-PARP"/>
    <property type="match status" value="2"/>
</dbReference>
<comment type="catalytic activity">
    <reaction evidence="24">
        <text>L-aspartyl-[protein] + NAD(+) = 4-O-(ADP-D-ribosyl)-L-aspartyl-[protein] + nicotinamide</text>
        <dbReference type="Rhea" id="RHEA:54424"/>
        <dbReference type="Rhea" id="RHEA-COMP:9867"/>
        <dbReference type="Rhea" id="RHEA-COMP:13832"/>
        <dbReference type="ChEBI" id="CHEBI:17154"/>
        <dbReference type="ChEBI" id="CHEBI:29961"/>
        <dbReference type="ChEBI" id="CHEBI:57540"/>
        <dbReference type="ChEBI" id="CHEBI:138102"/>
    </reaction>
    <physiologicalReaction direction="left-to-right" evidence="24">
        <dbReference type="Rhea" id="RHEA:54425"/>
    </physiologicalReaction>
</comment>
<dbReference type="Gene3D" id="1.20.142.10">
    <property type="entry name" value="Poly(ADP-ribose) polymerase, regulatory domain"/>
    <property type="match status" value="1"/>
</dbReference>
<evidence type="ECO:0000256" key="32">
    <source>
        <dbReference type="SAM" id="MobiDB-lite"/>
    </source>
</evidence>
<evidence type="ECO:0000256" key="24">
    <source>
        <dbReference type="ARBA" id="ARBA00024164"/>
    </source>
</evidence>
<keyword evidence="20" id="KW-0238">DNA-binding</keyword>
<accession>A0A7R9PW30</accession>
<evidence type="ECO:0000256" key="11">
    <source>
        <dbReference type="ARBA" id="ARBA00022695"/>
    </source>
</evidence>
<dbReference type="InterPro" id="IPR012317">
    <property type="entry name" value="Poly(ADP-ribose)pol_cat_dom"/>
</dbReference>
<name>A0A7R9PW30_9ACAR</name>
<keyword evidence="5" id="KW-0963">Cytoplasm</keyword>
<evidence type="ECO:0000256" key="7">
    <source>
        <dbReference type="ARBA" id="ARBA00022533"/>
    </source>
</evidence>
<comment type="similarity">
    <text evidence="25">Belongs to the ARTD/PARP family.</text>
</comment>
<evidence type="ECO:0000256" key="20">
    <source>
        <dbReference type="ARBA" id="ARBA00023125"/>
    </source>
</evidence>
<dbReference type="PROSITE" id="PS51060">
    <property type="entry name" value="PARP_ALPHA_HD"/>
    <property type="match status" value="1"/>
</dbReference>
<dbReference type="InterPro" id="IPR004102">
    <property type="entry name" value="Poly(ADP-ribose)pol_reg_dom"/>
</dbReference>
<feature type="domain" description="BRCT" evidence="35">
    <location>
        <begin position="412"/>
        <end position="482"/>
    </location>
</feature>
<comment type="catalytic activity">
    <reaction evidence="23">
        <text>L-glutamyl-[protein] + NAD(+) = 5-O-(ADP-D-ribosyl)-L-glutamyl-[protein] + nicotinamide</text>
        <dbReference type="Rhea" id="RHEA:58224"/>
        <dbReference type="Rhea" id="RHEA-COMP:10208"/>
        <dbReference type="Rhea" id="RHEA-COMP:15089"/>
        <dbReference type="ChEBI" id="CHEBI:17154"/>
        <dbReference type="ChEBI" id="CHEBI:29973"/>
        <dbReference type="ChEBI" id="CHEBI:57540"/>
        <dbReference type="ChEBI" id="CHEBI:142540"/>
    </reaction>
    <physiologicalReaction direction="left-to-right" evidence="23">
        <dbReference type="Rhea" id="RHEA:58225"/>
    </physiologicalReaction>
</comment>
<keyword evidence="4" id="KW-0158">Chromosome</keyword>
<dbReference type="FunFam" id="1.20.142.10:FF:000001">
    <property type="entry name" value="Poly [ADP-ribose] polymerase"/>
    <property type="match status" value="1"/>
</dbReference>
<dbReference type="InterPro" id="IPR001510">
    <property type="entry name" value="Znf_PARP"/>
</dbReference>
<dbReference type="GO" id="GO:0070212">
    <property type="term" value="P:protein poly-ADP-ribosylation"/>
    <property type="evidence" value="ECO:0007669"/>
    <property type="project" value="TreeGrafter"/>
</dbReference>
<evidence type="ECO:0000313" key="40">
    <source>
        <dbReference type="Proteomes" id="UP000759131"/>
    </source>
</evidence>
<dbReference type="SUPFAM" id="SSF57716">
    <property type="entry name" value="Glucocorticoid receptor-like (DNA-binding domain)"/>
    <property type="match status" value="2"/>
</dbReference>
<keyword evidence="9 31" id="KW-0328">Glycosyltransferase</keyword>
<dbReference type="Pfam" id="PF02877">
    <property type="entry name" value="PARP_reg"/>
    <property type="match status" value="1"/>
</dbReference>
<dbReference type="InterPro" id="IPR036616">
    <property type="entry name" value="Poly(ADP-ribose)pol_reg_dom_sf"/>
</dbReference>
<keyword evidence="8" id="KW-0399">Innate immunity</keyword>
<keyword evidence="21" id="KW-0804">Transcription</keyword>
<evidence type="ECO:0000256" key="30">
    <source>
        <dbReference type="ARBA" id="ARBA00071874"/>
    </source>
</evidence>
<gene>
    <name evidence="39" type="ORF">OSB1V03_LOCUS2488</name>
</gene>
<evidence type="ECO:0000256" key="27">
    <source>
        <dbReference type="ARBA" id="ARBA00048241"/>
    </source>
</evidence>
<comment type="subcellular location">
    <subcellularLocation>
        <location evidence="1">Chromosome</location>
    </subcellularLocation>
    <subcellularLocation>
        <location evidence="2">Cytoplasm</location>
        <location evidence="2">Cytosol</location>
    </subcellularLocation>
    <subcellularLocation>
        <location evidence="3">Nucleus</location>
        <location evidence="3">Nucleolus</location>
    </subcellularLocation>
</comment>
<dbReference type="EMBL" id="CAJPIZ010000881">
    <property type="protein sequence ID" value="CAG2102449.1"/>
    <property type="molecule type" value="Genomic_DNA"/>
</dbReference>
<evidence type="ECO:0000256" key="31">
    <source>
        <dbReference type="RuleBase" id="RU362114"/>
    </source>
</evidence>
<evidence type="ECO:0000256" key="25">
    <source>
        <dbReference type="ARBA" id="ARBA00024347"/>
    </source>
</evidence>
<dbReference type="Pfam" id="PF05406">
    <property type="entry name" value="WGR"/>
    <property type="match status" value="1"/>
</dbReference>
<dbReference type="InterPro" id="IPR050800">
    <property type="entry name" value="ARTD/PARP"/>
</dbReference>
<comment type="catalytic activity">
    <reaction evidence="29">
        <text>L-seryl-[protein] + NAD(+) = O-(ADP-D-ribosyl)-L-seryl-[protein] + nicotinamide + H(+)</text>
        <dbReference type="Rhea" id="RHEA:58232"/>
        <dbReference type="Rhea" id="RHEA-COMP:9863"/>
        <dbReference type="Rhea" id="RHEA-COMP:15091"/>
        <dbReference type="ChEBI" id="CHEBI:15378"/>
        <dbReference type="ChEBI" id="CHEBI:17154"/>
        <dbReference type="ChEBI" id="CHEBI:29999"/>
        <dbReference type="ChEBI" id="CHEBI:57540"/>
        <dbReference type="ChEBI" id="CHEBI:142556"/>
    </reaction>
    <physiologicalReaction direction="left-to-right" evidence="29">
        <dbReference type="Rhea" id="RHEA:58233"/>
    </physiologicalReaction>
</comment>
<organism evidence="39">
    <name type="scientific">Medioppia subpectinata</name>
    <dbReference type="NCBI Taxonomy" id="1979941"/>
    <lineage>
        <taxon>Eukaryota</taxon>
        <taxon>Metazoa</taxon>
        <taxon>Ecdysozoa</taxon>
        <taxon>Arthropoda</taxon>
        <taxon>Chelicerata</taxon>
        <taxon>Arachnida</taxon>
        <taxon>Acari</taxon>
        <taxon>Acariformes</taxon>
        <taxon>Sarcoptiformes</taxon>
        <taxon>Oribatida</taxon>
        <taxon>Brachypylina</taxon>
        <taxon>Oppioidea</taxon>
        <taxon>Oppiidae</taxon>
        <taxon>Medioppia</taxon>
    </lineage>
</organism>
<feature type="domain" description="PARP catalytic" evidence="36">
    <location>
        <begin position="809"/>
        <end position="1034"/>
    </location>
</feature>
<dbReference type="EMBL" id="OC855456">
    <property type="protein sequence ID" value="CAD7622019.1"/>
    <property type="molecule type" value="Genomic_DNA"/>
</dbReference>
<dbReference type="CDD" id="cd17747">
    <property type="entry name" value="BRCT_PARP1"/>
    <property type="match status" value="1"/>
</dbReference>
<evidence type="ECO:0000256" key="17">
    <source>
        <dbReference type="ARBA" id="ARBA00022859"/>
    </source>
</evidence>
<dbReference type="GO" id="GO:0003677">
    <property type="term" value="F:DNA binding"/>
    <property type="evidence" value="ECO:0007669"/>
    <property type="project" value="UniProtKB-KW"/>
</dbReference>
<evidence type="ECO:0000256" key="29">
    <source>
        <dbReference type="ARBA" id="ARBA00048575"/>
    </source>
</evidence>
<dbReference type="EC" id="2.4.2.-" evidence="31"/>
<protein>
    <recommendedName>
        <fullName evidence="30 31">Poly [ADP-ribose] polymerase</fullName>
        <shortName evidence="31">PARP</shortName>
        <ecNumber evidence="31">2.4.2.-</ecNumber>
    </recommendedName>
</protein>
<feature type="domain" description="PARP-type" evidence="34">
    <location>
        <begin position="19"/>
        <end position="100"/>
    </location>
</feature>
<keyword evidence="10 31" id="KW-0808">Transferase</keyword>
<dbReference type="PROSITE" id="PS50064">
    <property type="entry name" value="ZF_PARP_2"/>
    <property type="match status" value="2"/>
</dbReference>
<dbReference type="InterPro" id="IPR008893">
    <property type="entry name" value="WGR_domain"/>
</dbReference>
<dbReference type="PROSITE" id="PS51059">
    <property type="entry name" value="PARP_CATALYTIC"/>
    <property type="match status" value="1"/>
</dbReference>
<evidence type="ECO:0000256" key="33">
    <source>
        <dbReference type="SAM" id="Phobius"/>
    </source>
</evidence>
<dbReference type="GO" id="GO:0008270">
    <property type="term" value="F:zinc ion binding"/>
    <property type="evidence" value="ECO:0007669"/>
    <property type="project" value="UniProtKB-KW"/>
</dbReference>
<dbReference type="GO" id="GO:0003950">
    <property type="term" value="F:NAD+ poly-ADP-ribosyltransferase activity"/>
    <property type="evidence" value="ECO:0007669"/>
    <property type="project" value="UniProtKB-UniRule"/>
</dbReference>
<evidence type="ECO:0000256" key="26">
    <source>
        <dbReference type="ARBA" id="ARBA00033987"/>
    </source>
</evidence>
<evidence type="ECO:0000259" key="35">
    <source>
        <dbReference type="PROSITE" id="PS50172"/>
    </source>
</evidence>
<dbReference type="PROSITE" id="PS00347">
    <property type="entry name" value="ZF_PARP_1"/>
    <property type="match status" value="1"/>
</dbReference>
<dbReference type="Pfam" id="PF00644">
    <property type="entry name" value="PARP"/>
    <property type="match status" value="1"/>
</dbReference>
<dbReference type="SUPFAM" id="SSF56399">
    <property type="entry name" value="ADP-ribosylation"/>
    <property type="match status" value="1"/>
</dbReference>
<feature type="domain" description="PARP alpha-helical" evidence="37">
    <location>
        <begin position="680"/>
        <end position="798"/>
    </location>
</feature>
<dbReference type="SUPFAM" id="SSF52113">
    <property type="entry name" value="BRCT domain"/>
    <property type="match status" value="1"/>
</dbReference>
<dbReference type="SUPFAM" id="SSF47587">
    <property type="entry name" value="Domain of poly(ADP-ribose) polymerase"/>
    <property type="match status" value="1"/>
</dbReference>
<evidence type="ECO:0000256" key="3">
    <source>
        <dbReference type="ARBA" id="ARBA00004604"/>
    </source>
</evidence>
<dbReference type="CDD" id="cd01437">
    <property type="entry name" value="parp_like"/>
    <property type="match status" value="1"/>
</dbReference>
<comment type="catalytic activity">
    <reaction evidence="28">
        <text>L-tyrosyl-[protein] + NAD(+) = O-(ADP-D-ribosyl)-L-tyrosyl-[protein] + nicotinamide + H(+)</text>
        <dbReference type="Rhea" id="RHEA:58236"/>
        <dbReference type="Rhea" id="RHEA-COMP:10136"/>
        <dbReference type="Rhea" id="RHEA-COMP:15092"/>
        <dbReference type="ChEBI" id="CHEBI:15378"/>
        <dbReference type="ChEBI" id="CHEBI:17154"/>
        <dbReference type="ChEBI" id="CHEBI:46858"/>
        <dbReference type="ChEBI" id="CHEBI:57540"/>
        <dbReference type="ChEBI" id="CHEBI:142557"/>
    </reaction>
    <physiologicalReaction direction="left-to-right" evidence="28">
        <dbReference type="Rhea" id="RHEA:58237"/>
    </physiologicalReaction>
</comment>
<evidence type="ECO:0000256" key="13">
    <source>
        <dbReference type="ARBA" id="ARBA00022737"/>
    </source>
</evidence>
<feature type="domain" description="WGR" evidence="38">
    <location>
        <begin position="559"/>
        <end position="657"/>
    </location>
</feature>
<dbReference type="Gene3D" id="3.90.228.10">
    <property type="match status" value="1"/>
</dbReference>
<evidence type="ECO:0000256" key="18">
    <source>
        <dbReference type="ARBA" id="ARBA00023015"/>
    </source>
</evidence>
<feature type="transmembrane region" description="Helical" evidence="33">
    <location>
        <begin position="1292"/>
        <end position="1314"/>
    </location>
</feature>
<evidence type="ECO:0000256" key="10">
    <source>
        <dbReference type="ARBA" id="ARBA00022679"/>
    </source>
</evidence>
<evidence type="ECO:0000256" key="23">
    <source>
        <dbReference type="ARBA" id="ARBA00024159"/>
    </source>
</evidence>
<evidence type="ECO:0000256" key="16">
    <source>
        <dbReference type="ARBA" id="ARBA00022833"/>
    </source>
</evidence>
<comment type="catalytic activity">
    <reaction evidence="27">
        <text>L-histidyl-[protein] + NAD(+) = N(tele)-(ADP-D-ribosyl)-L-histidyl-[protein] + nicotinamide + H(+)</text>
        <dbReference type="Rhea" id="RHEA:72071"/>
        <dbReference type="Rhea" id="RHEA-COMP:9745"/>
        <dbReference type="Rhea" id="RHEA-COMP:18085"/>
        <dbReference type="ChEBI" id="CHEBI:15378"/>
        <dbReference type="ChEBI" id="CHEBI:17154"/>
        <dbReference type="ChEBI" id="CHEBI:29979"/>
        <dbReference type="ChEBI" id="CHEBI:57540"/>
        <dbReference type="ChEBI" id="CHEBI:191398"/>
    </reaction>
    <physiologicalReaction direction="left-to-right" evidence="27">
        <dbReference type="Rhea" id="RHEA:72072"/>
    </physiologicalReaction>
</comment>
<dbReference type="InterPro" id="IPR036420">
    <property type="entry name" value="BRCT_dom_sf"/>
</dbReference>
<dbReference type="GO" id="GO:0005829">
    <property type="term" value="C:cytosol"/>
    <property type="evidence" value="ECO:0007669"/>
    <property type="project" value="UniProtKB-SubCell"/>
</dbReference>
<dbReference type="SUPFAM" id="SSF142921">
    <property type="entry name" value="WGR domain-like"/>
    <property type="match status" value="1"/>
</dbReference>
<keyword evidence="16" id="KW-0862">Zinc</keyword>
<dbReference type="GO" id="GO:0006302">
    <property type="term" value="P:double-strand break repair"/>
    <property type="evidence" value="ECO:0007669"/>
    <property type="project" value="TreeGrafter"/>
</dbReference>
<keyword evidence="18" id="KW-0805">Transcription regulation</keyword>
<sequence>MCYRESQTLTMSLREELPYRVEYAKSGRASCKSCKDPIAKDSVRLAVMVQSPFFDGMQPNWHHFQCFFQRWRPRPEEIAHFASLKYDDQKRIQKACDDASGVVADTGKANGKKSRKKKADTDGGSAPALTNGTQLAEFKVEYAKSNRSKCRLCENTCVKDTVRISRLDRESADAKRYGPLDRWFHVECFASARESLQYFASGDKLPFFDKLAEEDRKEIKKKIPAIDAPPAAAAGGDATDSANGSPAKKPKISNADEKKLKKQSDLLFKYQENVKTMKKQDLIDLMDANKIEIPDGMPSKYERVSDAMAFGALGFTGLTFFPTCPLHSVTRFTLMLWWLFGFSFGNKVPKELAEEYAFLAKYKYEPRDRIYNAVLKHAIENPKPSTSGITDGVFAKKEETNGGGSSGPVLALSGYNIGLVGKVKTSKAKLKPRLKTLGATLVDRIDRTTLCIISTKAAVDKESDQITDAKDLSVPIVSEEFLVAVEKDSNPIQAISLNRLDDFEVDVEKRFANLNVKEKMKTAFKSGAGSGRFEKSGGKQKMVLKEGNVVDPECEVADVTHIYKQGSDVYSVVLSAVDLSKNRNSFYKLQLLEHDTKKTKYFVFKAWGRVGTTIGGTTLEKFSTVSDAIDYFTEHYVDKTGNEWSARHHFQKVPDKYFPVDIDFGGDQTDSTAKLEVGKRSKLALSVQDFICSIFDVQKMKEQMLEFELDMEKMPLGKLSKKQLLSACSVLKKLSKLVVKKQPNTSQLKSATNEFYTLIPHNFGTERPPLIDTEAAIKTKMDMLDALLDIEMAYDMITSENKPDAEDLDPIDQHYRKLKTTIEPLSKEEEEFEIIEKYLKNTHGSTHHFSLDIMDAFKIEREGESERFQKHKDSDNRLLLWHGSRVTNFAGILSQGLRIAPPEAPVTGYMFGKGIYFADMVTKSAGYCHYQSNKNVGYLLLSEVAIGETWDLMDAKDVTSLPKGKHSVKGVGQTQPDPKAYHVMPNGTRVPFGTAVKSDQKCSLLYNEFIVYDINQVNVKYLLKCQFKSKMTWNICQYLYTNGVYNGIRLYRHWEQSSQTSTHRMYAKGNEWSFHIENSGNKGLRVSSNVSSVESIDKSIVNIFSGLIPTNGYTNNPGLYGITPENTGLTSSGTNCSIPQSTGTVFDDSVHYYRQGIIFSPVVGRKDRPNNYAIVLKTSDHSVEVLRVSDDPKNLLAIITDPSTCKSPECQPLMITTELPDKLLDKLEGIVDYEVSAESAGHMLWFAINGQPMYCFTPEGKRLSEQCKSSDKMIAIDCKVTKGFIGLLISNYLLLVLALFVILSVGILIVFSVFDKKEIESEVENSGQMSVKTDS</sequence>
<keyword evidence="33" id="KW-1133">Transmembrane helix</keyword>
<dbReference type="OrthoDB" id="429950at2759"/>
<comment type="catalytic activity">
    <reaction evidence="26">
        <text>NAD(+) + (ADP-D-ribosyl)n-acceptor = nicotinamide + (ADP-D-ribosyl)n+1-acceptor + H(+).</text>
        <dbReference type="EC" id="2.4.2.30"/>
    </reaction>
</comment>
<evidence type="ECO:0000256" key="2">
    <source>
        <dbReference type="ARBA" id="ARBA00004514"/>
    </source>
</evidence>
<feature type="compositionally biased region" description="Low complexity" evidence="32">
    <location>
        <begin position="225"/>
        <end position="238"/>
    </location>
</feature>
<keyword evidence="33" id="KW-0812">Transmembrane</keyword>
<evidence type="ECO:0000256" key="6">
    <source>
        <dbReference type="ARBA" id="ARBA00022499"/>
    </source>
</evidence>
<dbReference type="InterPro" id="IPR036957">
    <property type="entry name" value="Znf_PARP_sf"/>
</dbReference>
<keyword evidence="13" id="KW-0677">Repeat</keyword>
<evidence type="ECO:0000256" key="28">
    <source>
        <dbReference type="ARBA" id="ARBA00048339"/>
    </source>
</evidence>
<proteinExistence type="inferred from homology"/>
<evidence type="ECO:0000256" key="9">
    <source>
        <dbReference type="ARBA" id="ARBA00022676"/>
    </source>
</evidence>
<dbReference type="SMART" id="SM00773">
    <property type="entry name" value="WGR"/>
    <property type="match status" value="1"/>
</dbReference>
<keyword evidence="14" id="KW-0013">ADP-ribosylation</keyword>
<feature type="domain" description="PARP-type" evidence="34">
    <location>
        <begin position="138"/>
        <end position="227"/>
    </location>
</feature>
<keyword evidence="11" id="KW-0548">Nucleotidyltransferase</keyword>
<dbReference type="FunFam" id="3.90.228.10:FF:000002">
    <property type="entry name" value="Poly [ADP-ribose] polymerase"/>
    <property type="match status" value="1"/>
</dbReference>
<keyword evidence="12" id="KW-0479">Metal-binding</keyword>
<keyword evidence="33" id="KW-0472">Membrane</keyword>
<keyword evidence="15" id="KW-0863">Zinc-finger</keyword>
<evidence type="ECO:0000313" key="39">
    <source>
        <dbReference type="EMBL" id="CAD7622019.1"/>
    </source>
</evidence>
<keyword evidence="17" id="KW-0391">Immunity</keyword>
<dbReference type="PANTHER" id="PTHR10459">
    <property type="entry name" value="DNA LIGASE"/>
    <property type="match status" value="1"/>
</dbReference>
<dbReference type="Pfam" id="PF21728">
    <property type="entry name" value="PADR1_N"/>
    <property type="match status" value="1"/>
</dbReference>
<keyword evidence="40" id="KW-1185">Reference proteome</keyword>
<evidence type="ECO:0000256" key="19">
    <source>
        <dbReference type="ARBA" id="ARBA00023027"/>
    </source>
</evidence>
<dbReference type="Proteomes" id="UP000759131">
    <property type="component" value="Unassembled WGS sequence"/>
</dbReference>
<evidence type="ECO:0000256" key="14">
    <source>
        <dbReference type="ARBA" id="ARBA00022765"/>
    </source>
</evidence>
<dbReference type="Gene3D" id="3.40.50.10190">
    <property type="entry name" value="BRCT domain"/>
    <property type="match status" value="1"/>
</dbReference>
<dbReference type="InterPro" id="IPR036930">
    <property type="entry name" value="WGR_dom_sf"/>
</dbReference>
<dbReference type="PANTHER" id="PTHR10459:SF112">
    <property type="entry name" value="POLY [ADP-RIBOSE] POLYMERASE 1"/>
    <property type="match status" value="1"/>
</dbReference>
<keyword evidence="7" id="KW-0021">Allosteric enzyme</keyword>
<evidence type="ECO:0000259" key="34">
    <source>
        <dbReference type="PROSITE" id="PS50064"/>
    </source>
</evidence>
<evidence type="ECO:0000256" key="12">
    <source>
        <dbReference type="ARBA" id="ARBA00022723"/>
    </source>
</evidence>
<evidence type="ECO:0000256" key="21">
    <source>
        <dbReference type="ARBA" id="ARBA00023163"/>
    </source>
</evidence>
<keyword evidence="6" id="KW-1017">Isopeptide bond</keyword>
<evidence type="ECO:0000259" key="38">
    <source>
        <dbReference type="PROSITE" id="PS51977"/>
    </source>
</evidence>
<dbReference type="Gene3D" id="1.10.20.130">
    <property type="match status" value="1"/>
</dbReference>
<dbReference type="InterPro" id="IPR001357">
    <property type="entry name" value="BRCT_dom"/>
</dbReference>
<dbReference type="PROSITE" id="PS50172">
    <property type="entry name" value="BRCT"/>
    <property type="match status" value="1"/>
</dbReference>
<evidence type="ECO:0000256" key="15">
    <source>
        <dbReference type="ARBA" id="ARBA00022771"/>
    </source>
</evidence>
<evidence type="ECO:0000256" key="5">
    <source>
        <dbReference type="ARBA" id="ARBA00022490"/>
    </source>
</evidence>
<feature type="region of interest" description="Disordered" evidence="32">
    <location>
        <begin position="107"/>
        <end position="128"/>
    </location>
</feature>
<evidence type="ECO:0000259" key="36">
    <source>
        <dbReference type="PROSITE" id="PS51059"/>
    </source>
</evidence>
<dbReference type="GO" id="GO:0005730">
    <property type="term" value="C:nucleolus"/>
    <property type="evidence" value="ECO:0007669"/>
    <property type="project" value="UniProtKB-SubCell"/>
</dbReference>
<dbReference type="SMART" id="SM01336">
    <property type="entry name" value="zf-PARP"/>
    <property type="match status" value="2"/>
</dbReference>
<dbReference type="GO" id="GO:0016779">
    <property type="term" value="F:nucleotidyltransferase activity"/>
    <property type="evidence" value="ECO:0007669"/>
    <property type="project" value="UniProtKB-KW"/>
</dbReference>
<dbReference type="GO" id="GO:0005694">
    <property type="term" value="C:chromosome"/>
    <property type="evidence" value="ECO:0007669"/>
    <property type="project" value="UniProtKB-SubCell"/>
</dbReference>
<dbReference type="GO" id="GO:0045087">
    <property type="term" value="P:innate immune response"/>
    <property type="evidence" value="ECO:0007669"/>
    <property type="project" value="UniProtKB-KW"/>
</dbReference>
<keyword evidence="19 31" id="KW-0520">NAD</keyword>